<dbReference type="Proteomes" id="UP001150907">
    <property type="component" value="Unassembled WGS sequence"/>
</dbReference>
<evidence type="ECO:0000256" key="1">
    <source>
        <dbReference type="ARBA" id="ARBA00009834"/>
    </source>
</evidence>
<comment type="similarity">
    <text evidence="1">Belongs to the SNF8 family.</text>
</comment>
<dbReference type="InterPro" id="IPR016689">
    <property type="entry name" value="ESCRT-2_cplx_Snf8"/>
</dbReference>
<gene>
    <name evidence="2" type="primary">dot2</name>
    <name evidence="2" type="ORF">H4R26_001058</name>
</gene>
<dbReference type="InterPro" id="IPR040608">
    <property type="entry name" value="Snf8/Vps36"/>
</dbReference>
<comment type="caution">
    <text evidence="2">The sequence shown here is derived from an EMBL/GenBank/DDBJ whole genome shotgun (WGS) entry which is preliminary data.</text>
</comment>
<evidence type="ECO:0000313" key="3">
    <source>
        <dbReference type="Proteomes" id="UP001150907"/>
    </source>
</evidence>
<dbReference type="PANTHER" id="PTHR12806">
    <property type="entry name" value="EAP30 SUBUNIT OF ELL COMPLEX"/>
    <property type="match status" value="1"/>
</dbReference>
<keyword evidence="3" id="KW-1185">Reference proteome</keyword>
<dbReference type="FunFam" id="1.10.10.10:FF:000085">
    <property type="entry name" value="Vacuolar-sorting protein SNF8"/>
    <property type="match status" value="1"/>
</dbReference>
<dbReference type="AlphaFoldDB" id="A0A9W8EGZ2"/>
<reference evidence="2" key="1">
    <citation type="submission" date="2022-07" db="EMBL/GenBank/DDBJ databases">
        <title>Phylogenomic reconstructions and comparative analyses of Kickxellomycotina fungi.</title>
        <authorList>
            <person name="Reynolds N.K."/>
            <person name="Stajich J.E."/>
            <person name="Barry K."/>
            <person name="Grigoriev I.V."/>
            <person name="Crous P."/>
            <person name="Smith M.E."/>
        </authorList>
    </citation>
    <scope>NUCLEOTIDE SEQUENCE</scope>
    <source>
        <strain evidence="2">IMI 214461</strain>
    </source>
</reference>
<sequence>MHKAVGIGGLRRKEAERLREQIALMKSNLENFVREHQREIRSDPVFRVQIQRMCQLIGVDPLASRKGYMAELLGVGDFYCELGIQIIDICVSTRSANGGLIEVEELRRRLIRRRLKGSEPIVEDDIRRAIGQLKPLKGGYKIVDFGNRKMVQSVARELNSDFSTVLTLAQHTCKFTREDIRAAWNWDEDRATSCINEMLCSGIIWVDEQQVGDSSFEYWVPAFFARGT</sequence>
<protein>
    <submittedName>
        <fullName evidence="2">ESCRT II complex subunit Dot2</fullName>
    </submittedName>
</protein>
<dbReference type="EMBL" id="JANBQF010000040">
    <property type="protein sequence ID" value="KAJ2007003.1"/>
    <property type="molecule type" value="Genomic_DNA"/>
</dbReference>
<dbReference type="SUPFAM" id="SSF46785">
    <property type="entry name" value="Winged helix' DNA-binding domain"/>
    <property type="match status" value="2"/>
</dbReference>
<evidence type="ECO:0000313" key="2">
    <source>
        <dbReference type="EMBL" id="KAJ2007003.1"/>
    </source>
</evidence>
<dbReference type="Gene3D" id="1.10.10.10">
    <property type="entry name" value="Winged helix-like DNA-binding domain superfamily/Winged helix DNA-binding domain"/>
    <property type="match status" value="2"/>
</dbReference>
<organism evidence="2 3">
    <name type="scientific">Coemansia thaxteri</name>
    <dbReference type="NCBI Taxonomy" id="2663907"/>
    <lineage>
        <taxon>Eukaryota</taxon>
        <taxon>Fungi</taxon>
        <taxon>Fungi incertae sedis</taxon>
        <taxon>Zoopagomycota</taxon>
        <taxon>Kickxellomycotina</taxon>
        <taxon>Kickxellomycetes</taxon>
        <taxon>Kickxellales</taxon>
        <taxon>Kickxellaceae</taxon>
        <taxon>Coemansia</taxon>
    </lineage>
</organism>
<dbReference type="GO" id="GO:0000814">
    <property type="term" value="C:ESCRT II complex"/>
    <property type="evidence" value="ECO:0007669"/>
    <property type="project" value="InterPro"/>
</dbReference>
<dbReference type="Pfam" id="PF04157">
    <property type="entry name" value="EAP30"/>
    <property type="match status" value="1"/>
</dbReference>
<dbReference type="InterPro" id="IPR036390">
    <property type="entry name" value="WH_DNA-bd_sf"/>
</dbReference>
<accession>A0A9W8EGZ2</accession>
<name>A0A9W8EGZ2_9FUNG</name>
<dbReference type="Gene3D" id="6.10.140.180">
    <property type="match status" value="1"/>
</dbReference>
<dbReference type="PANTHER" id="PTHR12806:SF0">
    <property type="entry name" value="VACUOLAR-SORTING PROTEIN SNF8"/>
    <property type="match status" value="1"/>
</dbReference>
<dbReference type="OrthoDB" id="283883at2759"/>
<dbReference type="GO" id="GO:0043328">
    <property type="term" value="P:protein transport to vacuole involved in ubiquitin-dependent protein catabolic process via the multivesicular body sorting pathway"/>
    <property type="evidence" value="ECO:0007669"/>
    <property type="project" value="TreeGrafter"/>
</dbReference>
<proteinExistence type="inferred from homology"/>
<dbReference type="InterPro" id="IPR036388">
    <property type="entry name" value="WH-like_DNA-bd_sf"/>
</dbReference>